<name>A0A2T9YNZ0_9FUNG</name>
<accession>A0A2T9YNZ0</accession>
<keyword evidence="3" id="KW-1185">Reference proteome</keyword>
<dbReference type="AlphaFoldDB" id="A0A2T9YNZ0"/>
<evidence type="ECO:0000256" key="1">
    <source>
        <dbReference type="SAM" id="MobiDB-lite"/>
    </source>
</evidence>
<evidence type="ECO:0000313" key="2">
    <source>
        <dbReference type="EMBL" id="PVU94060.1"/>
    </source>
</evidence>
<dbReference type="Proteomes" id="UP000245383">
    <property type="component" value="Unassembled WGS sequence"/>
</dbReference>
<feature type="region of interest" description="Disordered" evidence="1">
    <location>
        <begin position="1"/>
        <end position="20"/>
    </location>
</feature>
<reference evidence="2 3" key="1">
    <citation type="journal article" date="2018" name="MBio">
        <title>Comparative Genomics Reveals the Core Gene Toolbox for the Fungus-Insect Symbiosis.</title>
        <authorList>
            <person name="Wang Y."/>
            <person name="Stata M."/>
            <person name="Wang W."/>
            <person name="Stajich J.E."/>
            <person name="White M.M."/>
            <person name="Moncalvo J.M."/>
        </authorList>
    </citation>
    <scope>NUCLEOTIDE SEQUENCE [LARGE SCALE GENOMIC DNA]</scope>
    <source>
        <strain evidence="2 3">SWE-8-4</strain>
    </source>
</reference>
<sequence length="235" mass="26490">LSVTDTDSDSNKYKQKSHSNKEHAIMGISYSKRMKVDYITDNHYSRMLKKKLKANQGSLIPRQILDAPASISNVKLFRLKPEPIQNMGIEIKALEKTNSKNYLLYNQNTLEDLPKTFAIVLVAGEDHSIDYKVLKQLNIAPAELSNPHYIQPVRGPIIALNHKARLEIKIEENFAIGDNFFAIQISLLEEESELGSDSYDSDNLKSSNLVLYSVTKANLLSPSEAPSNTMNNQRL</sequence>
<proteinExistence type="predicted"/>
<organism evidence="2 3">
    <name type="scientific">Smittium simulii</name>
    <dbReference type="NCBI Taxonomy" id="133385"/>
    <lineage>
        <taxon>Eukaryota</taxon>
        <taxon>Fungi</taxon>
        <taxon>Fungi incertae sedis</taxon>
        <taxon>Zoopagomycota</taxon>
        <taxon>Kickxellomycotina</taxon>
        <taxon>Harpellomycetes</taxon>
        <taxon>Harpellales</taxon>
        <taxon>Legeriomycetaceae</taxon>
        <taxon>Smittium</taxon>
    </lineage>
</organism>
<evidence type="ECO:0000313" key="3">
    <source>
        <dbReference type="Proteomes" id="UP000245383"/>
    </source>
</evidence>
<comment type="caution">
    <text evidence="2">The sequence shown here is derived from an EMBL/GenBank/DDBJ whole genome shotgun (WGS) entry which is preliminary data.</text>
</comment>
<feature type="non-terminal residue" evidence="2">
    <location>
        <position position="1"/>
    </location>
</feature>
<dbReference type="EMBL" id="MBFR01000103">
    <property type="protein sequence ID" value="PVU94060.1"/>
    <property type="molecule type" value="Genomic_DNA"/>
</dbReference>
<protein>
    <submittedName>
        <fullName evidence="2">Uncharacterized protein</fullName>
    </submittedName>
</protein>
<gene>
    <name evidence="2" type="ORF">BB561_002824</name>
</gene>